<keyword evidence="2" id="KW-0378">Hydrolase</keyword>
<dbReference type="Proteomes" id="UP001246372">
    <property type="component" value="Unassembled WGS sequence"/>
</dbReference>
<protein>
    <submittedName>
        <fullName evidence="2">Metal-dependent hydrolase</fullName>
        <ecNumber evidence="2">3.-.-.-</ecNumber>
    </submittedName>
</protein>
<dbReference type="GO" id="GO:0016787">
    <property type="term" value="F:hydrolase activity"/>
    <property type="evidence" value="ECO:0007669"/>
    <property type="project" value="UniProtKB-KW"/>
</dbReference>
<dbReference type="PANTHER" id="PTHR39456:SF1">
    <property type="entry name" value="METAL-DEPENDENT HYDROLASE"/>
    <property type="match status" value="1"/>
</dbReference>
<accession>A0ABU3P7K3</accession>
<evidence type="ECO:0000256" key="1">
    <source>
        <dbReference type="SAM" id="Phobius"/>
    </source>
</evidence>
<keyword evidence="1" id="KW-0472">Membrane</keyword>
<gene>
    <name evidence="2" type="ORF">RQP53_00365</name>
</gene>
<reference evidence="2" key="1">
    <citation type="submission" date="2023-09" db="EMBL/GenBank/DDBJ databases">
        <title>Paucibacter sp. APW11 Genome sequencing and assembly.</title>
        <authorList>
            <person name="Kim I."/>
        </authorList>
    </citation>
    <scope>NUCLEOTIDE SEQUENCE</scope>
    <source>
        <strain evidence="2">APW11</strain>
    </source>
</reference>
<dbReference type="EMBL" id="JAVXZY010000001">
    <property type="protein sequence ID" value="MDT8997721.1"/>
    <property type="molecule type" value="Genomic_DNA"/>
</dbReference>
<evidence type="ECO:0000313" key="3">
    <source>
        <dbReference type="Proteomes" id="UP001246372"/>
    </source>
</evidence>
<name>A0ABU3P7K3_9BURK</name>
<comment type="caution">
    <text evidence="2">The sequence shown here is derived from an EMBL/GenBank/DDBJ whole genome shotgun (WGS) entry which is preliminary data.</text>
</comment>
<dbReference type="Pfam" id="PF10118">
    <property type="entry name" value="Metal_hydrol"/>
    <property type="match status" value="1"/>
</dbReference>
<keyword evidence="3" id="KW-1185">Reference proteome</keyword>
<dbReference type="RefSeq" id="WP_315647940.1">
    <property type="nucleotide sequence ID" value="NZ_JAVXZY010000001.1"/>
</dbReference>
<evidence type="ECO:0000313" key="2">
    <source>
        <dbReference type="EMBL" id="MDT8997721.1"/>
    </source>
</evidence>
<proteinExistence type="predicted"/>
<dbReference type="PANTHER" id="PTHR39456">
    <property type="entry name" value="METAL-DEPENDENT HYDROLASE"/>
    <property type="match status" value="1"/>
</dbReference>
<sequence>MRPQPDRVIATRPVRPAFERAEKRLWFRDDRFGTAFFNAYLLLLCDEFEFVAIVRRYLADVSDPALKAQLKGWLGQEAAHGVQHRKACVHLDRVGLRYRGYHKVLSFVVFRVLFALMSRRLRIAVIAALEHLNTMLGEMCLRKVDYFGDSDAELSLLLRWHFAEEIEHRAVIHDVAEALRVGYVMRVLAGGLAYLLYTGILMATTVWLLLQNFDWCRPSTYWRLLRFAFVDERFVQYSLAYARDYLAPSFHPLGRDCDRYAAPVFAQIASPRH</sequence>
<keyword evidence="1" id="KW-0812">Transmembrane</keyword>
<dbReference type="InterPro" id="IPR016516">
    <property type="entry name" value="UCP07580"/>
</dbReference>
<organism evidence="2 3">
    <name type="scientific">Roseateles aquae</name>
    <dbReference type="NCBI Taxonomy" id="3077235"/>
    <lineage>
        <taxon>Bacteria</taxon>
        <taxon>Pseudomonadati</taxon>
        <taxon>Pseudomonadota</taxon>
        <taxon>Betaproteobacteria</taxon>
        <taxon>Burkholderiales</taxon>
        <taxon>Sphaerotilaceae</taxon>
        <taxon>Roseateles</taxon>
    </lineage>
</organism>
<dbReference type="EC" id="3.-.-.-" evidence="2"/>
<feature type="transmembrane region" description="Helical" evidence="1">
    <location>
        <begin position="187"/>
        <end position="210"/>
    </location>
</feature>
<keyword evidence="1" id="KW-1133">Transmembrane helix</keyword>